<evidence type="ECO:0000256" key="4">
    <source>
        <dbReference type="ARBA" id="ARBA00022982"/>
    </source>
</evidence>
<comment type="caution">
    <text evidence="9">The sequence shown here is derived from an EMBL/GenBank/DDBJ whole genome shotgun (WGS) entry which is preliminary data.</text>
</comment>
<evidence type="ECO:0000256" key="1">
    <source>
        <dbReference type="ARBA" id="ARBA00022448"/>
    </source>
</evidence>
<evidence type="ECO:0000256" key="2">
    <source>
        <dbReference type="ARBA" id="ARBA00022617"/>
    </source>
</evidence>
<dbReference type="InterPro" id="IPR010980">
    <property type="entry name" value="Cyt_c/b562"/>
</dbReference>
<evidence type="ECO:0000256" key="6">
    <source>
        <dbReference type="PIRSR" id="PIRSR000027-1"/>
    </source>
</evidence>
<keyword evidence="1" id="KW-0813">Transport</keyword>
<dbReference type="OrthoDB" id="7596534at2"/>
<keyword evidence="2 7" id="KW-0349">Heme</keyword>
<feature type="binding site" description="covalent" evidence="7">
    <location>
        <position position="144"/>
    </location>
    <ligand>
        <name>heme c</name>
        <dbReference type="ChEBI" id="CHEBI:61717"/>
    </ligand>
</feature>
<keyword evidence="4" id="KW-0249">Electron transport</keyword>
<keyword evidence="5 6" id="KW-0408">Iron</keyword>
<dbReference type="GO" id="GO:0005506">
    <property type="term" value="F:iron ion binding"/>
    <property type="evidence" value="ECO:0007669"/>
    <property type="project" value="InterPro"/>
</dbReference>
<dbReference type="GO" id="GO:0020037">
    <property type="term" value="F:heme binding"/>
    <property type="evidence" value="ECO:0007669"/>
    <property type="project" value="InterPro"/>
</dbReference>
<dbReference type="Proteomes" id="UP000294562">
    <property type="component" value="Unassembled WGS sequence"/>
</dbReference>
<dbReference type="AlphaFoldDB" id="A0A4R6B3J1"/>
<dbReference type="GO" id="GO:0009055">
    <property type="term" value="F:electron transfer activity"/>
    <property type="evidence" value="ECO:0007669"/>
    <property type="project" value="InterPro"/>
</dbReference>
<name>A0A4R6B3J1_9RHOB</name>
<organism evidence="9 10">
    <name type="scientific">Meridianimarinicoccus aquatilis</name>
    <dbReference type="NCBI Taxonomy" id="2552766"/>
    <lineage>
        <taxon>Bacteria</taxon>
        <taxon>Pseudomonadati</taxon>
        <taxon>Pseudomonadota</taxon>
        <taxon>Alphaproteobacteria</taxon>
        <taxon>Rhodobacterales</taxon>
        <taxon>Paracoccaceae</taxon>
        <taxon>Meridianimarinicoccus</taxon>
    </lineage>
</organism>
<reference evidence="9 10" key="1">
    <citation type="submission" date="2019-03" db="EMBL/GenBank/DDBJ databases">
        <title>Rhodobacteraceae bacterium SM1902, a new member of the family Rhodobacteraceae isolated from Yantai.</title>
        <authorList>
            <person name="Sun Y."/>
        </authorList>
    </citation>
    <scope>NUCLEOTIDE SEQUENCE [LARGE SCALE GENOMIC DNA]</scope>
    <source>
        <strain evidence="9 10">SM1902</strain>
    </source>
</reference>
<sequence length="153" mass="16167">MKFAHALVIATTFGISPGLLAAQDYSAAVKARQGQFRIMALNLGVLGGMAKGEIAYDAEMAEMAAENLEMISELHEAPLWLEDSSNMDIEGTRALPSIWDENEDFLAKWAAFGEAAEQLEEIADDGQAGLGAAVGAVGKTCGACHDAHRQPSS</sequence>
<comment type="PTM">
    <text evidence="7">Binds 1 heme group per subunit.</text>
</comment>
<dbReference type="EMBL" id="SMZO01000002">
    <property type="protein sequence ID" value="TDL91230.1"/>
    <property type="molecule type" value="Genomic_DNA"/>
</dbReference>
<evidence type="ECO:0000313" key="9">
    <source>
        <dbReference type="EMBL" id="TDL91230.1"/>
    </source>
</evidence>
<dbReference type="Pfam" id="PF01322">
    <property type="entry name" value="Cytochrom_C_2"/>
    <property type="match status" value="1"/>
</dbReference>
<protein>
    <submittedName>
        <fullName evidence="9">Cytochrome c</fullName>
    </submittedName>
</protein>
<evidence type="ECO:0000256" key="5">
    <source>
        <dbReference type="ARBA" id="ARBA00023004"/>
    </source>
</evidence>
<dbReference type="GO" id="GO:0022900">
    <property type="term" value="P:electron transport chain"/>
    <property type="evidence" value="ECO:0007669"/>
    <property type="project" value="InterPro"/>
</dbReference>
<feature type="binding site" description="axial binding residue" evidence="6">
    <location>
        <position position="145"/>
    </location>
    <ligand>
        <name>heme c</name>
        <dbReference type="ChEBI" id="CHEBI:61717"/>
    </ligand>
    <ligandPart>
        <name>Fe</name>
        <dbReference type="ChEBI" id="CHEBI:18248"/>
    </ligandPart>
</feature>
<evidence type="ECO:0000256" key="3">
    <source>
        <dbReference type="ARBA" id="ARBA00022723"/>
    </source>
</evidence>
<dbReference type="Gene3D" id="1.20.120.10">
    <property type="entry name" value="Cytochrome c/b562"/>
    <property type="match status" value="1"/>
</dbReference>
<dbReference type="PROSITE" id="PS51009">
    <property type="entry name" value="CYTCII"/>
    <property type="match status" value="1"/>
</dbReference>
<dbReference type="InterPro" id="IPR002321">
    <property type="entry name" value="Cyt_c_II"/>
</dbReference>
<accession>A0A4R6B3J1</accession>
<keyword evidence="3 6" id="KW-0479">Metal-binding</keyword>
<dbReference type="RefSeq" id="WP_133341071.1">
    <property type="nucleotide sequence ID" value="NZ_SMZO01000002.1"/>
</dbReference>
<dbReference type="PIRSF" id="PIRSF000027">
    <property type="entry name" value="Cytc_c_prime"/>
    <property type="match status" value="1"/>
</dbReference>
<evidence type="ECO:0000313" key="10">
    <source>
        <dbReference type="Proteomes" id="UP000294562"/>
    </source>
</evidence>
<feature type="chain" id="PRO_5020719465" evidence="8">
    <location>
        <begin position="22"/>
        <end position="153"/>
    </location>
</feature>
<feature type="signal peptide" evidence="8">
    <location>
        <begin position="1"/>
        <end position="21"/>
    </location>
</feature>
<dbReference type="GO" id="GO:0042597">
    <property type="term" value="C:periplasmic space"/>
    <property type="evidence" value="ECO:0007669"/>
    <property type="project" value="InterPro"/>
</dbReference>
<evidence type="ECO:0000256" key="8">
    <source>
        <dbReference type="SAM" id="SignalP"/>
    </source>
</evidence>
<dbReference type="InterPro" id="IPR012127">
    <property type="entry name" value="Cyt_c_prime"/>
</dbReference>
<dbReference type="SUPFAM" id="SSF47175">
    <property type="entry name" value="Cytochromes"/>
    <property type="match status" value="1"/>
</dbReference>
<proteinExistence type="predicted"/>
<keyword evidence="8" id="KW-0732">Signal</keyword>
<gene>
    <name evidence="9" type="ORF">E2L05_01230</name>
</gene>
<feature type="binding site" description="covalent" evidence="7">
    <location>
        <position position="141"/>
    </location>
    <ligand>
        <name>heme c</name>
        <dbReference type="ChEBI" id="CHEBI:61717"/>
    </ligand>
</feature>
<keyword evidence="10" id="KW-1185">Reference proteome</keyword>
<evidence type="ECO:0000256" key="7">
    <source>
        <dbReference type="PIRSR" id="PIRSR000027-2"/>
    </source>
</evidence>